<evidence type="ECO:0000256" key="1">
    <source>
        <dbReference type="SAM" id="MobiDB-lite"/>
    </source>
</evidence>
<proteinExistence type="predicted"/>
<feature type="compositionally biased region" description="Basic and acidic residues" evidence="1">
    <location>
        <begin position="1"/>
        <end position="16"/>
    </location>
</feature>
<reference evidence="3" key="1">
    <citation type="journal article" date="2019" name="Nat. Commun.">
        <title>The genome of broomcorn millet.</title>
        <authorList>
            <person name="Zou C."/>
            <person name="Miki D."/>
            <person name="Li D."/>
            <person name="Tang Q."/>
            <person name="Xiao L."/>
            <person name="Rajput S."/>
            <person name="Deng P."/>
            <person name="Jia W."/>
            <person name="Huang R."/>
            <person name="Zhang M."/>
            <person name="Sun Y."/>
            <person name="Hu J."/>
            <person name="Fu X."/>
            <person name="Schnable P.S."/>
            <person name="Li F."/>
            <person name="Zhang H."/>
            <person name="Feng B."/>
            <person name="Zhu X."/>
            <person name="Liu R."/>
            <person name="Schnable J.C."/>
            <person name="Zhu J.-K."/>
            <person name="Zhang H."/>
        </authorList>
    </citation>
    <scope>NUCLEOTIDE SEQUENCE [LARGE SCALE GENOMIC DNA]</scope>
</reference>
<feature type="region of interest" description="Disordered" evidence="1">
    <location>
        <begin position="65"/>
        <end position="88"/>
    </location>
</feature>
<accession>A0A3L6R074</accession>
<keyword evidence="3" id="KW-1185">Reference proteome</keyword>
<feature type="region of interest" description="Disordered" evidence="1">
    <location>
        <begin position="1"/>
        <end position="49"/>
    </location>
</feature>
<evidence type="ECO:0000313" key="2">
    <source>
        <dbReference type="EMBL" id="RLM92416.1"/>
    </source>
</evidence>
<evidence type="ECO:0000313" key="3">
    <source>
        <dbReference type="Proteomes" id="UP000275267"/>
    </source>
</evidence>
<dbReference type="AlphaFoldDB" id="A0A3L6R074"/>
<dbReference type="EMBL" id="PQIB02000010">
    <property type="protein sequence ID" value="RLM92416.1"/>
    <property type="molecule type" value="Genomic_DNA"/>
</dbReference>
<gene>
    <name evidence="2" type="ORF">C2845_PM08G07410</name>
</gene>
<name>A0A3L6R074_PANMI</name>
<sequence>MHHDAISTSARDEPPRARTCAPPPGHTATRSRSRASRSTQAPPSPPLHLLVQLAPLYQPLFPAISYPGAKQPHGRPQTPPPPPPADPWCPPPSIASWRLMEPVAAPLCRPIVATRRRHLTDPGASPPVHADIDDEGATTSAASRPRAAPRRVSLRERRCGRRAPLPAQHRRRATRSARFGLAAAILASCAGLRRLAPAAAGRGRKGGGGSRPCEERRRGPKHMRINEFRSFVFRLLSCNLHSIELVVLTFTLHNTRCSISNVCIYNAYQADIILLRSFHCLLHCHKEFNHASDAQ</sequence>
<feature type="region of interest" description="Disordered" evidence="1">
    <location>
        <begin position="118"/>
        <end position="173"/>
    </location>
</feature>
<feature type="compositionally biased region" description="Low complexity" evidence="1">
    <location>
        <begin position="137"/>
        <end position="146"/>
    </location>
</feature>
<comment type="caution">
    <text evidence="2">The sequence shown here is derived from an EMBL/GenBank/DDBJ whole genome shotgun (WGS) entry which is preliminary data.</text>
</comment>
<organism evidence="2 3">
    <name type="scientific">Panicum miliaceum</name>
    <name type="common">Proso millet</name>
    <name type="synonym">Broomcorn millet</name>
    <dbReference type="NCBI Taxonomy" id="4540"/>
    <lineage>
        <taxon>Eukaryota</taxon>
        <taxon>Viridiplantae</taxon>
        <taxon>Streptophyta</taxon>
        <taxon>Embryophyta</taxon>
        <taxon>Tracheophyta</taxon>
        <taxon>Spermatophyta</taxon>
        <taxon>Magnoliopsida</taxon>
        <taxon>Liliopsida</taxon>
        <taxon>Poales</taxon>
        <taxon>Poaceae</taxon>
        <taxon>PACMAD clade</taxon>
        <taxon>Panicoideae</taxon>
        <taxon>Panicodae</taxon>
        <taxon>Paniceae</taxon>
        <taxon>Panicinae</taxon>
        <taxon>Panicum</taxon>
        <taxon>Panicum sect. Panicum</taxon>
    </lineage>
</organism>
<protein>
    <submittedName>
        <fullName evidence="2">Uncharacterized protein</fullName>
    </submittedName>
</protein>
<dbReference type="Proteomes" id="UP000275267">
    <property type="component" value="Unassembled WGS sequence"/>
</dbReference>
<feature type="compositionally biased region" description="Pro residues" evidence="1">
    <location>
        <begin position="77"/>
        <end position="88"/>
    </location>
</feature>
<feature type="region of interest" description="Disordered" evidence="1">
    <location>
        <begin position="199"/>
        <end position="219"/>
    </location>
</feature>